<dbReference type="Proteomes" id="UP001320148">
    <property type="component" value="Chromosome"/>
</dbReference>
<proteinExistence type="predicted"/>
<sequence>MTSTSDSQLRNCIQSPAVLRLLNRFLNRLDRQDLESRSNHLSEILGKRHFPELFAPQLVDDDRITWHWLKETEKLGSIELVQTRKRGIADRLPWDNCRVVFRPEAEDLIRAVLCRPRVDPNETAWLNALSSCQDRFAQPELLSKPCFPALKRKREPEAILERLALIPDILQETPMSLYQLSARLFWGQSKLLKGREEWLQELFGQPLPNLLPRPVLLEMFFPETPKGVLLIENLDTFLAACDGRLPAATHQILVYAQGFKNTAARIRDPLGVRFFWRGASEKIHQEFEDFWFGRITKNWPLCFFGDLDWAGMQMLALLRRIFPNISAWKPGYSSLLSLLKAGEGHSPEEADKEGQVAVTKTGDPWADEFLLPTLGFQGRFVDQEAFRK</sequence>
<gene>
    <name evidence="2" type="ORF">DSLASN_30630</name>
</gene>
<dbReference type="InterPro" id="IPR024534">
    <property type="entry name" value="JetD_C"/>
</dbReference>
<dbReference type="EMBL" id="AP024488">
    <property type="protein sequence ID" value="BCS97431.1"/>
    <property type="molecule type" value="Genomic_DNA"/>
</dbReference>
<organism evidence="2 3">
    <name type="scientific">Desulfoluna limicola</name>
    <dbReference type="NCBI Taxonomy" id="2810562"/>
    <lineage>
        <taxon>Bacteria</taxon>
        <taxon>Pseudomonadati</taxon>
        <taxon>Thermodesulfobacteriota</taxon>
        <taxon>Desulfobacteria</taxon>
        <taxon>Desulfobacterales</taxon>
        <taxon>Desulfolunaceae</taxon>
        <taxon>Desulfoluna</taxon>
    </lineage>
</organism>
<accession>A0ABM7PJ63</accession>
<evidence type="ECO:0000313" key="3">
    <source>
        <dbReference type="Proteomes" id="UP001320148"/>
    </source>
</evidence>
<reference evidence="2 3" key="1">
    <citation type="submission" date="2021-02" db="EMBL/GenBank/DDBJ databases">
        <title>Complete genome of Desulfoluna sp. strain ASN36.</title>
        <authorList>
            <person name="Takahashi A."/>
            <person name="Kojima H."/>
            <person name="Fukui M."/>
        </authorList>
    </citation>
    <scope>NUCLEOTIDE SEQUENCE [LARGE SCALE GENOMIC DNA]</scope>
    <source>
        <strain evidence="2 3">ASN36</strain>
    </source>
</reference>
<dbReference type="Pfam" id="PF09983">
    <property type="entry name" value="JetD_C"/>
    <property type="match status" value="1"/>
</dbReference>
<feature type="domain" description="Wadjet protein JetD C-terminal" evidence="1">
    <location>
        <begin position="225"/>
        <end position="326"/>
    </location>
</feature>
<dbReference type="RefSeq" id="WP_236888857.1">
    <property type="nucleotide sequence ID" value="NZ_AP024488.1"/>
</dbReference>
<evidence type="ECO:0000259" key="1">
    <source>
        <dbReference type="Pfam" id="PF09983"/>
    </source>
</evidence>
<evidence type="ECO:0000313" key="2">
    <source>
        <dbReference type="EMBL" id="BCS97431.1"/>
    </source>
</evidence>
<protein>
    <recommendedName>
        <fullName evidence="1">Wadjet protein JetD C-terminal domain-containing protein</fullName>
    </recommendedName>
</protein>
<name>A0ABM7PJ63_9BACT</name>
<keyword evidence="3" id="KW-1185">Reference proteome</keyword>